<sequence length="51" mass="5666">MGCPDTVGHVVCYILVILLLCIVLLNNFPRIHFYLSGPHSHAFTLKSLVIS</sequence>
<organism evidence="2">
    <name type="scientific">Anguilla anguilla</name>
    <name type="common">European freshwater eel</name>
    <name type="synonym">Muraena anguilla</name>
    <dbReference type="NCBI Taxonomy" id="7936"/>
    <lineage>
        <taxon>Eukaryota</taxon>
        <taxon>Metazoa</taxon>
        <taxon>Chordata</taxon>
        <taxon>Craniata</taxon>
        <taxon>Vertebrata</taxon>
        <taxon>Euteleostomi</taxon>
        <taxon>Actinopterygii</taxon>
        <taxon>Neopterygii</taxon>
        <taxon>Teleostei</taxon>
        <taxon>Anguilliformes</taxon>
        <taxon>Anguillidae</taxon>
        <taxon>Anguilla</taxon>
    </lineage>
</organism>
<protein>
    <submittedName>
        <fullName evidence="2">Uncharacterized protein</fullName>
    </submittedName>
</protein>
<evidence type="ECO:0000256" key="1">
    <source>
        <dbReference type="SAM" id="Phobius"/>
    </source>
</evidence>
<dbReference type="EMBL" id="GBXM01016300">
    <property type="protein sequence ID" value="JAH92277.1"/>
    <property type="molecule type" value="Transcribed_RNA"/>
</dbReference>
<accession>A0A0E9WPK5</accession>
<dbReference type="AlphaFoldDB" id="A0A0E9WPK5"/>
<feature type="transmembrane region" description="Helical" evidence="1">
    <location>
        <begin position="6"/>
        <end position="25"/>
    </location>
</feature>
<reference evidence="2" key="1">
    <citation type="submission" date="2014-11" db="EMBL/GenBank/DDBJ databases">
        <authorList>
            <person name="Amaro Gonzalez C."/>
        </authorList>
    </citation>
    <scope>NUCLEOTIDE SEQUENCE</scope>
</reference>
<keyword evidence="1" id="KW-0472">Membrane</keyword>
<proteinExistence type="predicted"/>
<keyword evidence="1" id="KW-1133">Transmembrane helix</keyword>
<name>A0A0E9WPK5_ANGAN</name>
<reference evidence="2" key="2">
    <citation type="journal article" date="2015" name="Fish Shellfish Immunol.">
        <title>Early steps in the European eel (Anguilla anguilla)-Vibrio vulnificus interaction in the gills: Role of the RtxA13 toxin.</title>
        <authorList>
            <person name="Callol A."/>
            <person name="Pajuelo D."/>
            <person name="Ebbesson L."/>
            <person name="Teles M."/>
            <person name="MacKenzie S."/>
            <person name="Amaro C."/>
        </authorList>
    </citation>
    <scope>NUCLEOTIDE SEQUENCE</scope>
</reference>
<keyword evidence="1" id="KW-0812">Transmembrane</keyword>
<evidence type="ECO:0000313" key="2">
    <source>
        <dbReference type="EMBL" id="JAH92277.1"/>
    </source>
</evidence>